<dbReference type="Proteomes" id="UP000697995">
    <property type="component" value="Unassembled WGS sequence"/>
</dbReference>
<dbReference type="Gene3D" id="6.20.50.110">
    <property type="entry name" value="Methyltransferase, zinc-binding domain"/>
    <property type="match status" value="1"/>
</dbReference>
<organism evidence="3 4">
    <name type="scientific">Paracraurococcus ruber</name>
    <dbReference type="NCBI Taxonomy" id="77675"/>
    <lineage>
        <taxon>Bacteria</taxon>
        <taxon>Pseudomonadati</taxon>
        <taxon>Pseudomonadota</taxon>
        <taxon>Alphaproteobacteria</taxon>
        <taxon>Acetobacterales</taxon>
        <taxon>Roseomonadaceae</taxon>
        <taxon>Paracraurococcus</taxon>
    </lineage>
</organism>
<dbReference type="Gene3D" id="3.40.50.150">
    <property type="entry name" value="Vaccinia Virus protein VP39"/>
    <property type="match status" value="1"/>
</dbReference>
<dbReference type="InterPro" id="IPR013630">
    <property type="entry name" value="Methyltransf_Zn-bd_dom_put"/>
</dbReference>
<reference evidence="3 4" key="1">
    <citation type="journal article" date="2020" name="Microorganisms">
        <title>Osmotic Adaptation and Compatible Solute Biosynthesis of Phototrophic Bacteria as Revealed from Genome Analyses.</title>
        <authorList>
            <person name="Imhoff J.F."/>
            <person name="Rahn T."/>
            <person name="Kunzel S."/>
            <person name="Keller A."/>
            <person name="Neulinger S.C."/>
        </authorList>
    </citation>
    <scope>NUCLEOTIDE SEQUENCE [LARGE SCALE GENOMIC DNA]</scope>
    <source>
        <strain evidence="3 4">DSM 15382</strain>
    </source>
</reference>
<dbReference type="Pfam" id="PF13489">
    <property type="entry name" value="Methyltransf_23"/>
    <property type="match status" value="1"/>
</dbReference>
<name>A0ABS1D0T1_9PROT</name>
<evidence type="ECO:0000313" key="3">
    <source>
        <dbReference type="EMBL" id="MBK1659717.1"/>
    </source>
</evidence>
<comment type="caution">
    <text evidence="3">The sequence shown here is derived from an EMBL/GenBank/DDBJ whole genome shotgun (WGS) entry which is preliminary data.</text>
</comment>
<dbReference type="EMBL" id="NRSG01000119">
    <property type="protein sequence ID" value="MBK1659717.1"/>
    <property type="molecule type" value="Genomic_DNA"/>
</dbReference>
<feature type="domain" description="C-methyltransferase" evidence="2">
    <location>
        <begin position="251"/>
        <end position="406"/>
    </location>
</feature>
<dbReference type="InterPro" id="IPR013691">
    <property type="entry name" value="MeTrfase_14"/>
</dbReference>
<accession>A0ABS1D0T1</accession>
<dbReference type="SUPFAM" id="SSF53335">
    <property type="entry name" value="S-adenosyl-L-methionine-dependent methyltransferases"/>
    <property type="match status" value="1"/>
</dbReference>
<evidence type="ECO:0000259" key="2">
    <source>
        <dbReference type="Pfam" id="PF08484"/>
    </source>
</evidence>
<sequence>MKAEACTPITACRCCGGGDMVSVFDMGQMPPSDALSPSAEEADPAYPLEVIMCRSCGLAQLRHTVAPEVLFSAAYKYFSSYTQTVVDNAKDAVATAIERVKPAPGALAVELASNDGYLLKHAKAAGLTVLGIDPAPAPVAAAREAGIETIQAFFSEDLARQLKSEGRQAMLVFGNNVLAHVADTAGFVRGIREILHPDGTASIEVPYLRDLIEHVEFDTIYHEHLCYFSVTALSELFRRQGLSLNDVQRIPIHGGSLRLFVQHQPDPSTRLMRLIEEEKELGLDRPESFRAFAAKVEGVGQALRELLDGLRREGKRIAAYGAAAKGTILLNFFRIGPQELMWVADKNPHKHDLYMPGIKLPIVGVERIEADRPDCLLILPWNHQAEIMRQQAGFAARGGRFVIPIPHPHLQGG</sequence>
<keyword evidence="4" id="KW-1185">Reference proteome</keyword>
<evidence type="ECO:0000259" key="1">
    <source>
        <dbReference type="Pfam" id="PF08421"/>
    </source>
</evidence>
<dbReference type="InterPro" id="IPR038576">
    <property type="entry name" value="Methyltransf_Zn-bd_dom_put_sf"/>
</dbReference>
<dbReference type="InterPro" id="IPR029063">
    <property type="entry name" value="SAM-dependent_MTases_sf"/>
</dbReference>
<dbReference type="Gene3D" id="3.40.50.720">
    <property type="entry name" value="NAD(P)-binding Rossmann-like Domain"/>
    <property type="match status" value="1"/>
</dbReference>
<dbReference type="Pfam" id="PF08421">
    <property type="entry name" value="Methyltransf_13"/>
    <property type="match status" value="1"/>
</dbReference>
<proteinExistence type="predicted"/>
<protein>
    <recommendedName>
        <fullName evidence="5">Class I SAM-dependent methyltransferase</fullName>
    </recommendedName>
</protein>
<dbReference type="PANTHER" id="PTHR43861:SF5">
    <property type="entry name" value="BLL5978 PROTEIN"/>
    <property type="match status" value="1"/>
</dbReference>
<evidence type="ECO:0000313" key="4">
    <source>
        <dbReference type="Proteomes" id="UP000697995"/>
    </source>
</evidence>
<gene>
    <name evidence="3" type="ORF">CKO45_15905</name>
</gene>
<dbReference type="Pfam" id="PF08484">
    <property type="entry name" value="Methyltransf_14"/>
    <property type="match status" value="1"/>
</dbReference>
<dbReference type="Gene3D" id="6.10.250.3100">
    <property type="match status" value="1"/>
</dbReference>
<evidence type="ECO:0008006" key="5">
    <source>
        <dbReference type="Google" id="ProtNLM"/>
    </source>
</evidence>
<feature type="domain" description="Methyltransferase putative zinc binding" evidence="1">
    <location>
        <begin position="12"/>
        <end position="71"/>
    </location>
</feature>
<dbReference type="PANTHER" id="PTHR43861">
    <property type="entry name" value="TRANS-ACONITATE 2-METHYLTRANSFERASE-RELATED"/>
    <property type="match status" value="1"/>
</dbReference>
<dbReference type="RefSeq" id="WP_133220911.1">
    <property type="nucleotide sequence ID" value="NZ_NRSG01000119.1"/>
</dbReference>